<dbReference type="Pfam" id="PF00746">
    <property type="entry name" value="Gram_pos_anchor"/>
    <property type="match status" value="1"/>
</dbReference>
<evidence type="ECO:0000256" key="4">
    <source>
        <dbReference type="ARBA" id="ARBA00022729"/>
    </source>
</evidence>
<comment type="subcellular location">
    <subcellularLocation>
        <location evidence="1">Secreted</location>
        <location evidence="1">Cell wall</location>
        <topology evidence="1">Peptidoglycan-anchor</topology>
    </subcellularLocation>
</comment>
<organism evidence="10 11">
    <name type="scientific">Scopulibacillus darangshiensis</name>
    <dbReference type="NCBI Taxonomy" id="442528"/>
    <lineage>
        <taxon>Bacteria</taxon>
        <taxon>Bacillati</taxon>
        <taxon>Bacillota</taxon>
        <taxon>Bacilli</taxon>
        <taxon>Bacillales</taxon>
        <taxon>Sporolactobacillaceae</taxon>
        <taxon>Scopulibacillus</taxon>
    </lineage>
</organism>
<dbReference type="InterPro" id="IPR019931">
    <property type="entry name" value="LPXTG_anchor"/>
</dbReference>
<reference evidence="10 11" key="1">
    <citation type="submission" date="2019-03" db="EMBL/GenBank/DDBJ databases">
        <title>Genomic Encyclopedia of Type Strains, Phase IV (KMG-IV): sequencing the most valuable type-strain genomes for metagenomic binning, comparative biology and taxonomic classification.</title>
        <authorList>
            <person name="Goeker M."/>
        </authorList>
    </citation>
    <scope>NUCLEOTIDE SEQUENCE [LARGE SCALE GENOMIC DNA]</scope>
    <source>
        <strain evidence="10 11">DSM 19377</strain>
    </source>
</reference>
<dbReference type="Gene3D" id="3.60.21.10">
    <property type="match status" value="1"/>
</dbReference>
<dbReference type="OrthoDB" id="9775118at2"/>
<keyword evidence="8" id="KW-0812">Transmembrane</keyword>
<evidence type="ECO:0000256" key="7">
    <source>
        <dbReference type="SAM" id="MobiDB-lite"/>
    </source>
</evidence>
<dbReference type="NCBIfam" id="TIGR01167">
    <property type="entry name" value="LPXTG_anchor"/>
    <property type="match status" value="1"/>
</dbReference>
<keyword evidence="4 6" id="KW-0732">Signal</keyword>
<sequence>MGKKIGLSMLIALLLSFSPLVSHFTAQAKGNGGKDDIAFQMLAVNDFHGNLNTENELNTDGKSLKVGGAAYLATHLNLAEQDMSEKSKKKGIKSYSLRLHAGDLVGASPPISSLLQDEPTVKAFNAMHFKVGALGNHEFDEGIPELKRLLYATSVHPMVKKYTQGFDYNYKGIDSDFDYLAANVVDKKSGKPIFQPYTVKNIGGVKVGFIGVVTLETLTSAMPKYVKPYQFLDEAKVINKYTKELQSKGVHAIVVIGHVPAVTKDGKTTGRFADIAKKINDDVDIIFAGHNHEYANGFVDGKLIIEDRLYGEAFGDVRAKLDPNTQDFVKGSIKAKVVPNTRDVKPDPEIQKIVDQANEITDQVTKKPIGYAENGKPIGKKKPEDGENPLGNLITDGQRKMMGTDFAITNSGGIRDALKLKTNDQGQHVITWGAAYTVQPFQNQLGAYKLTGKDIKEGLNQQWQNPDHIMFLQFSGFKYTYVDGSKSPGCDQKYCVKDIYLPNGSKLEMDKTYTVGMNEFLANGGDAFTAFAKGKLVQPYKSDTDTFIDYIKKLNAEGKKIDPKIEGRATLVKPVKDDQNNGSNGAVHSDHTNTGHKLPNTATNIYNILLAGIVFIAAGLFTLVFRRKRV</sequence>
<feature type="region of interest" description="Disordered" evidence="7">
    <location>
        <begin position="369"/>
        <end position="396"/>
    </location>
</feature>
<evidence type="ECO:0000256" key="1">
    <source>
        <dbReference type="ARBA" id="ARBA00004168"/>
    </source>
</evidence>
<evidence type="ECO:0000256" key="3">
    <source>
        <dbReference type="ARBA" id="ARBA00022525"/>
    </source>
</evidence>
<dbReference type="GO" id="GO:0000166">
    <property type="term" value="F:nucleotide binding"/>
    <property type="evidence" value="ECO:0007669"/>
    <property type="project" value="UniProtKB-KW"/>
</dbReference>
<dbReference type="InterPro" id="IPR006146">
    <property type="entry name" value="5'-Nucleotdase_CS"/>
</dbReference>
<dbReference type="SUPFAM" id="SSF56300">
    <property type="entry name" value="Metallo-dependent phosphatases"/>
    <property type="match status" value="1"/>
</dbReference>
<feature type="signal peptide" evidence="6">
    <location>
        <begin position="1"/>
        <end position="28"/>
    </location>
</feature>
<dbReference type="PRINTS" id="PR01607">
    <property type="entry name" value="APYRASEFAMLY"/>
</dbReference>
<comment type="caution">
    <text evidence="10">The sequence shown here is derived from an EMBL/GenBank/DDBJ whole genome shotgun (WGS) entry which is preliminary data.</text>
</comment>
<dbReference type="GO" id="GO:0046872">
    <property type="term" value="F:metal ion binding"/>
    <property type="evidence" value="ECO:0007669"/>
    <property type="project" value="InterPro"/>
</dbReference>
<dbReference type="GO" id="GO:0030288">
    <property type="term" value="C:outer membrane-bounded periplasmic space"/>
    <property type="evidence" value="ECO:0007669"/>
    <property type="project" value="TreeGrafter"/>
</dbReference>
<dbReference type="Pfam" id="PF00149">
    <property type="entry name" value="Metallophos"/>
    <property type="match status" value="1"/>
</dbReference>
<dbReference type="InterPro" id="IPR004843">
    <property type="entry name" value="Calcineurin-like_PHP"/>
</dbReference>
<evidence type="ECO:0000259" key="9">
    <source>
        <dbReference type="PROSITE" id="PS50847"/>
    </source>
</evidence>
<keyword evidence="8" id="KW-1133">Transmembrane helix</keyword>
<keyword evidence="11" id="KW-1185">Reference proteome</keyword>
<comment type="similarity">
    <text evidence="6">Belongs to the 5'-nucleotidase family.</text>
</comment>
<dbReference type="InterPro" id="IPR029052">
    <property type="entry name" value="Metallo-depent_PP-like"/>
</dbReference>
<dbReference type="Gene3D" id="3.90.780.10">
    <property type="entry name" value="5'-Nucleotidase, C-terminal domain"/>
    <property type="match status" value="1"/>
</dbReference>
<gene>
    <name evidence="10" type="ORF">EV207_16115</name>
</gene>
<proteinExistence type="inferred from homology"/>
<dbReference type="PANTHER" id="PTHR11575">
    <property type="entry name" value="5'-NUCLEOTIDASE-RELATED"/>
    <property type="match status" value="1"/>
</dbReference>
<dbReference type="EMBL" id="SLXK01000061">
    <property type="protein sequence ID" value="TCP19533.1"/>
    <property type="molecule type" value="Genomic_DNA"/>
</dbReference>
<feature type="transmembrane region" description="Helical" evidence="8">
    <location>
        <begin position="605"/>
        <end position="625"/>
    </location>
</feature>
<keyword evidence="2" id="KW-0134">Cell wall</keyword>
<evidence type="ECO:0000313" key="10">
    <source>
        <dbReference type="EMBL" id="TCP19533.1"/>
    </source>
</evidence>
<protein>
    <submittedName>
        <fullName evidence="10">5'-nucleotidase</fullName>
    </submittedName>
</protein>
<dbReference type="FunFam" id="3.60.21.10:FF:000052">
    <property type="entry name" value="Endonuclease YhcR"/>
    <property type="match status" value="1"/>
</dbReference>
<dbReference type="Proteomes" id="UP000295416">
    <property type="component" value="Unassembled WGS sequence"/>
</dbReference>
<feature type="region of interest" description="Disordered" evidence="7">
    <location>
        <begin position="575"/>
        <end position="596"/>
    </location>
</feature>
<dbReference type="GO" id="GO:0008253">
    <property type="term" value="F:5'-nucleotidase activity"/>
    <property type="evidence" value="ECO:0007669"/>
    <property type="project" value="TreeGrafter"/>
</dbReference>
<dbReference type="InterPro" id="IPR008334">
    <property type="entry name" value="5'-Nucleotdase_C"/>
</dbReference>
<dbReference type="Pfam" id="PF02872">
    <property type="entry name" value="5_nucleotid_C"/>
    <property type="match status" value="1"/>
</dbReference>
<name>A0A4R2NE68_9BACL</name>
<evidence type="ECO:0000256" key="6">
    <source>
        <dbReference type="RuleBase" id="RU362119"/>
    </source>
</evidence>
<keyword evidence="6" id="KW-0378">Hydrolase</keyword>
<dbReference type="PROSITE" id="PS00786">
    <property type="entry name" value="5_NUCLEOTIDASE_2"/>
    <property type="match status" value="1"/>
</dbReference>
<evidence type="ECO:0000256" key="2">
    <source>
        <dbReference type="ARBA" id="ARBA00022512"/>
    </source>
</evidence>
<dbReference type="SUPFAM" id="SSF55816">
    <property type="entry name" value="5'-nucleotidase (syn. UDP-sugar hydrolase), C-terminal domain"/>
    <property type="match status" value="1"/>
</dbReference>
<dbReference type="PANTHER" id="PTHR11575:SF24">
    <property type="entry name" value="5'-NUCLEOTIDASE"/>
    <property type="match status" value="1"/>
</dbReference>
<keyword evidence="5" id="KW-0572">Peptidoglycan-anchor</keyword>
<keyword evidence="8" id="KW-0472">Membrane</keyword>
<evidence type="ECO:0000256" key="5">
    <source>
        <dbReference type="ARBA" id="ARBA00023088"/>
    </source>
</evidence>
<evidence type="ECO:0000256" key="8">
    <source>
        <dbReference type="SAM" id="Phobius"/>
    </source>
</evidence>
<accession>A0A4R2NE68</accession>
<feature type="chain" id="PRO_5020828923" evidence="6">
    <location>
        <begin position="29"/>
        <end position="630"/>
    </location>
</feature>
<dbReference type="InterPro" id="IPR036907">
    <property type="entry name" value="5'-Nucleotdase_C_sf"/>
</dbReference>
<dbReference type="GO" id="GO:0009166">
    <property type="term" value="P:nucleotide catabolic process"/>
    <property type="evidence" value="ECO:0007669"/>
    <property type="project" value="InterPro"/>
</dbReference>
<feature type="domain" description="Gram-positive cocci surface proteins LPxTG" evidence="9">
    <location>
        <begin position="598"/>
        <end position="630"/>
    </location>
</feature>
<evidence type="ECO:0000313" key="11">
    <source>
        <dbReference type="Proteomes" id="UP000295416"/>
    </source>
</evidence>
<dbReference type="AlphaFoldDB" id="A0A4R2NE68"/>
<dbReference type="InterPro" id="IPR006179">
    <property type="entry name" value="5_nucleotidase/apyrase"/>
</dbReference>
<keyword evidence="6" id="KW-0547">Nucleotide-binding</keyword>
<dbReference type="PROSITE" id="PS50847">
    <property type="entry name" value="GRAM_POS_ANCHORING"/>
    <property type="match status" value="1"/>
</dbReference>
<dbReference type="GO" id="GO:0008768">
    <property type="term" value="F:UDP-sugar diphosphatase activity"/>
    <property type="evidence" value="ECO:0007669"/>
    <property type="project" value="TreeGrafter"/>
</dbReference>
<keyword evidence="3" id="KW-0964">Secreted</keyword>
<dbReference type="RefSeq" id="WP_132748348.1">
    <property type="nucleotide sequence ID" value="NZ_SLXK01000061.1"/>
</dbReference>